<keyword evidence="2" id="KW-0132">Cell division</keyword>
<dbReference type="GO" id="GO:0000917">
    <property type="term" value="P:division septum assembly"/>
    <property type="evidence" value="ECO:0007669"/>
    <property type="project" value="UniProtKB-KW"/>
</dbReference>
<sequence length="70" mass="8290">MADKSVEELDNLEQRVEHVIAECQRLREENRVLHETQEQLKAERATLQEKNELARSQIESMISRLKAMEQ</sequence>
<feature type="coiled-coil region" evidence="3">
    <location>
        <begin position="2"/>
        <end position="64"/>
    </location>
</feature>
<keyword evidence="2" id="KW-0717">Septation</keyword>
<dbReference type="Pfam" id="PF06005">
    <property type="entry name" value="ZapB"/>
    <property type="match status" value="1"/>
</dbReference>
<dbReference type="EMBL" id="AP017372">
    <property type="protein sequence ID" value="BAU56710.1"/>
    <property type="molecule type" value="Genomic_DNA"/>
</dbReference>
<dbReference type="GO" id="GO:0043093">
    <property type="term" value="P:FtsZ-dependent cytokinesis"/>
    <property type="evidence" value="ECO:0007669"/>
    <property type="project" value="InterPro"/>
</dbReference>
<dbReference type="KEGG" id="hhk:HH1059_00410"/>
<evidence type="ECO:0000313" key="5">
    <source>
        <dbReference type="Proteomes" id="UP000218890"/>
    </source>
</evidence>
<proteinExistence type="predicted"/>
<evidence type="ECO:0000256" key="1">
    <source>
        <dbReference type="ARBA" id="ARBA00023054"/>
    </source>
</evidence>
<gene>
    <name evidence="4" type="ORF">HH1059_00410</name>
</gene>
<keyword evidence="1 3" id="KW-0175">Coiled coil</keyword>
<organism evidence="4 5">
    <name type="scientific">Halorhodospira halochloris</name>
    <name type="common">Ectothiorhodospira halochloris</name>
    <dbReference type="NCBI Taxonomy" id="1052"/>
    <lineage>
        <taxon>Bacteria</taxon>
        <taxon>Pseudomonadati</taxon>
        <taxon>Pseudomonadota</taxon>
        <taxon>Gammaproteobacteria</taxon>
        <taxon>Chromatiales</taxon>
        <taxon>Ectothiorhodospiraceae</taxon>
        <taxon>Halorhodospira</taxon>
    </lineage>
</organism>
<dbReference type="RefSeq" id="WP_096406922.1">
    <property type="nucleotide sequence ID" value="NZ_AP017372.2"/>
</dbReference>
<dbReference type="Gene3D" id="1.20.5.340">
    <property type="match status" value="1"/>
</dbReference>
<evidence type="ECO:0008006" key="6">
    <source>
        <dbReference type="Google" id="ProtNLM"/>
    </source>
</evidence>
<dbReference type="Proteomes" id="UP000218890">
    <property type="component" value="Chromosome"/>
</dbReference>
<keyword evidence="5" id="KW-1185">Reference proteome</keyword>
<evidence type="ECO:0000256" key="3">
    <source>
        <dbReference type="SAM" id="Coils"/>
    </source>
</evidence>
<evidence type="ECO:0000256" key="2">
    <source>
        <dbReference type="ARBA" id="ARBA00023210"/>
    </source>
</evidence>
<protein>
    <recommendedName>
        <fullName evidence="6">TIGR02449 family protein</fullName>
    </recommendedName>
</protein>
<evidence type="ECO:0000313" key="4">
    <source>
        <dbReference type="EMBL" id="BAU56710.1"/>
    </source>
</evidence>
<reference evidence="4" key="1">
    <citation type="submission" date="2016-02" db="EMBL/GenBank/DDBJ databases">
        <title>Halorhodospira halochloris DSM-1059 complete genome, version 2.</title>
        <authorList>
            <person name="Tsukatani Y."/>
        </authorList>
    </citation>
    <scope>NUCLEOTIDE SEQUENCE</scope>
    <source>
        <strain evidence="4">DSM 1059</strain>
    </source>
</reference>
<dbReference type="GO" id="GO:0005737">
    <property type="term" value="C:cytoplasm"/>
    <property type="evidence" value="ECO:0007669"/>
    <property type="project" value="InterPro"/>
</dbReference>
<dbReference type="InterPro" id="IPR012662">
    <property type="entry name" value="CHP02449"/>
</dbReference>
<dbReference type="AlphaFoldDB" id="A0A110B160"/>
<accession>A0A110B160</accession>
<keyword evidence="2" id="KW-0131">Cell cycle</keyword>
<dbReference type="NCBIfam" id="TIGR02449">
    <property type="entry name" value="TIGR02449 family protein"/>
    <property type="match status" value="1"/>
</dbReference>
<dbReference type="OrthoDB" id="6120894at2"/>
<name>A0A110B160_HALHR</name>
<dbReference type="InterPro" id="IPR009252">
    <property type="entry name" value="Cell_div_ZapB"/>
</dbReference>